<evidence type="ECO:0000259" key="1">
    <source>
        <dbReference type="Pfam" id="PF17931"/>
    </source>
</evidence>
<evidence type="ECO:0000313" key="3">
    <source>
        <dbReference type="Proteomes" id="UP000248703"/>
    </source>
</evidence>
<dbReference type="SUPFAM" id="SSF48498">
    <property type="entry name" value="Tetracyclin repressor-like, C-terminal domain"/>
    <property type="match status" value="1"/>
</dbReference>
<proteinExistence type="predicted"/>
<dbReference type="Proteomes" id="UP000248703">
    <property type="component" value="Unassembled WGS sequence"/>
</dbReference>
<gene>
    <name evidence="2" type="ORF">LY08_00859</name>
</gene>
<comment type="caution">
    <text evidence="2">The sequence shown here is derived from an EMBL/GenBank/DDBJ whole genome shotgun (WGS) entry which is preliminary data.</text>
</comment>
<dbReference type="Pfam" id="PF17931">
    <property type="entry name" value="TetR_C_23"/>
    <property type="match status" value="1"/>
</dbReference>
<dbReference type="InterPro" id="IPR041673">
    <property type="entry name" value="TetR_C_23"/>
</dbReference>
<dbReference type="Gene3D" id="1.10.357.10">
    <property type="entry name" value="Tetracycline Repressor, domain 2"/>
    <property type="match status" value="1"/>
</dbReference>
<dbReference type="AlphaFoldDB" id="A0A327RJA9"/>
<protein>
    <submittedName>
        <fullName evidence="2">AcrR family transcriptional regulator</fullName>
    </submittedName>
</protein>
<feature type="domain" description="Tetracyclin repressor-like C-terminal" evidence="1">
    <location>
        <begin position="91"/>
        <end position="217"/>
    </location>
</feature>
<evidence type="ECO:0000313" key="2">
    <source>
        <dbReference type="EMBL" id="RAJ17080.1"/>
    </source>
</evidence>
<dbReference type="EMBL" id="QLLO01000002">
    <property type="protein sequence ID" value="RAJ17080.1"/>
    <property type="molecule type" value="Genomic_DNA"/>
</dbReference>
<sequence>MSLNFHMMAKKKNINNQDIISFYMDYVLEHNNQPKSVYAFAKHYNFEESKFYEHFGSFDAVEKNVFKAFFDNTHQALEASEDYNSFNPRNKLLSFYFTFFENLTANRSYVLYALHNHKNSLKSFKTLSELKSSFTNYVQNLNIELIDVKQEQLERIQNRGLKETAWLQLLLTIKFWMDDTSSSFQKTDIFIEKSVNTSFDVLNVAPLKSLIDFGKFIFKEKIQMN</sequence>
<dbReference type="InterPro" id="IPR036271">
    <property type="entry name" value="Tet_transcr_reg_TetR-rel_C_sf"/>
</dbReference>
<reference evidence="2 3" key="1">
    <citation type="submission" date="2018-06" db="EMBL/GenBank/DDBJ databases">
        <title>Genomic Encyclopedia of Archaeal and Bacterial Type Strains, Phase II (KMG-II): from individual species to whole genera.</title>
        <authorList>
            <person name="Goeker M."/>
        </authorList>
    </citation>
    <scope>NUCLEOTIDE SEQUENCE [LARGE SCALE GENOMIC DNA]</scope>
    <source>
        <strain evidence="2 3">DSM 24464</strain>
    </source>
</reference>
<keyword evidence="3" id="KW-1185">Reference proteome</keyword>
<organism evidence="2 3">
    <name type="scientific">Olleya aquimaris</name>
    <dbReference type="NCBI Taxonomy" id="639310"/>
    <lineage>
        <taxon>Bacteria</taxon>
        <taxon>Pseudomonadati</taxon>
        <taxon>Bacteroidota</taxon>
        <taxon>Flavobacteriia</taxon>
        <taxon>Flavobacteriales</taxon>
        <taxon>Flavobacteriaceae</taxon>
    </lineage>
</organism>
<accession>A0A327RJA9</accession>
<name>A0A327RJA9_9FLAO</name>